<gene>
    <name evidence="1" type="ORF">Q604_UNBC14316G0001</name>
</gene>
<dbReference type="InterPro" id="IPR036034">
    <property type="entry name" value="PDZ_sf"/>
</dbReference>
<organism evidence="1">
    <name type="scientific">human gut metagenome</name>
    <dbReference type="NCBI Taxonomy" id="408170"/>
    <lineage>
        <taxon>unclassified sequences</taxon>
        <taxon>metagenomes</taxon>
        <taxon>organismal metagenomes</taxon>
    </lineage>
</organism>
<accession>W1XQQ0</accession>
<sequence>FPRRFIIKGALIKRLVRCHTSNTIKSSKRNYTNRIITIDGKKISTWDDIRPSLQGTANHGVTVVVEREGQTIETTVIPKMEQ</sequence>
<dbReference type="GO" id="GO:0006508">
    <property type="term" value="P:proteolysis"/>
    <property type="evidence" value="ECO:0007669"/>
    <property type="project" value="UniProtKB-KW"/>
</dbReference>
<dbReference type="EMBL" id="AZMM01014316">
    <property type="protein sequence ID" value="ETJ31179.1"/>
    <property type="molecule type" value="Genomic_DNA"/>
</dbReference>
<name>W1XQQ0_9ZZZZ</name>
<keyword evidence="1" id="KW-0482">Metalloprotease</keyword>
<dbReference type="GO" id="GO:0008237">
    <property type="term" value="F:metallopeptidase activity"/>
    <property type="evidence" value="ECO:0007669"/>
    <property type="project" value="UniProtKB-KW"/>
</dbReference>
<keyword evidence="1" id="KW-0378">Hydrolase</keyword>
<dbReference type="SUPFAM" id="SSF50156">
    <property type="entry name" value="PDZ domain-like"/>
    <property type="match status" value="1"/>
</dbReference>
<evidence type="ECO:0000313" key="1">
    <source>
        <dbReference type="EMBL" id="ETJ31179.1"/>
    </source>
</evidence>
<feature type="non-terminal residue" evidence="1">
    <location>
        <position position="1"/>
    </location>
</feature>
<dbReference type="Gene3D" id="2.30.42.10">
    <property type="match status" value="1"/>
</dbReference>
<reference evidence="1" key="1">
    <citation type="submission" date="2013-12" db="EMBL/GenBank/DDBJ databases">
        <title>A Varibaculum cambriense genome reconstructed from a premature infant gut community with otherwise low bacterial novelty that shifts toward anaerobic metabolism during the third week of life.</title>
        <authorList>
            <person name="Brown C.T."/>
            <person name="Sharon I."/>
            <person name="Thomas B.C."/>
            <person name="Castelle C.J."/>
            <person name="Morowitz M.J."/>
            <person name="Banfield J.F."/>
        </authorList>
    </citation>
    <scope>NUCLEOTIDE SEQUENCE</scope>
</reference>
<proteinExistence type="predicted"/>
<feature type="non-terminal residue" evidence="1">
    <location>
        <position position="82"/>
    </location>
</feature>
<protein>
    <submittedName>
        <fullName evidence="1">RIP metalloprotease RseP</fullName>
    </submittedName>
</protein>
<keyword evidence="1" id="KW-0645">Protease</keyword>
<comment type="caution">
    <text evidence="1">The sequence shown here is derived from an EMBL/GenBank/DDBJ whole genome shotgun (WGS) entry which is preliminary data.</text>
</comment>
<dbReference type="AlphaFoldDB" id="W1XQQ0"/>